<accession>A0A563EFI2</accession>
<comment type="caution">
    <text evidence="2">The sequence shown here is derived from an EMBL/GenBank/DDBJ whole genome shotgun (WGS) entry which is preliminary data.</text>
</comment>
<proteinExistence type="predicted"/>
<evidence type="ECO:0000259" key="1">
    <source>
        <dbReference type="Pfam" id="PF18029"/>
    </source>
</evidence>
<sequence length="163" mass="17480">MEITFDAANPQALAGFWSELVGDGVELTFVLNDAPKIEKNPIHLDLASTSAQDQVAIVELAEKLGAQRIDIGQGDVPWVVLCDPEGNEFCVLEPRPEYMDTGSVAAVVIDVPDPVAAARATGHPVARTGDGFASLRVGPGPWLEFLHTDDPPPLTERVRVTWA</sequence>
<dbReference type="AlphaFoldDB" id="A0A563EFI2"/>
<dbReference type="EMBL" id="VOBR01000051">
    <property type="protein sequence ID" value="TWP44487.1"/>
    <property type="molecule type" value="Genomic_DNA"/>
</dbReference>
<reference evidence="2 3" key="1">
    <citation type="submission" date="2019-07" db="EMBL/GenBank/DDBJ databases">
        <title>Lentzea xizangensis sp. nov., isolated from Qinghai-Tibetan Plateau Soils.</title>
        <authorList>
            <person name="Huang J."/>
        </authorList>
    </citation>
    <scope>NUCLEOTIDE SEQUENCE [LARGE SCALE GENOMIC DNA]</scope>
    <source>
        <strain evidence="2 3">FXJ1.1311</strain>
    </source>
</reference>
<dbReference type="Gene3D" id="3.10.180.10">
    <property type="entry name" value="2,3-Dihydroxybiphenyl 1,2-Dioxygenase, domain 1"/>
    <property type="match status" value="1"/>
</dbReference>
<dbReference type="OrthoDB" id="3212826at2"/>
<feature type="domain" description="Glyoxalase-like" evidence="1">
    <location>
        <begin position="2"/>
        <end position="92"/>
    </location>
</feature>
<dbReference type="SUPFAM" id="SSF54593">
    <property type="entry name" value="Glyoxalase/Bleomycin resistance protein/Dihydroxybiphenyl dioxygenase"/>
    <property type="match status" value="1"/>
</dbReference>
<dbReference type="InterPro" id="IPR029068">
    <property type="entry name" value="Glyas_Bleomycin-R_OHBP_Dase"/>
</dbReference>
<dbReference type="RefSeq" id="WP_146360754.1">
    <property type="nucleotide sequence ID" value="NZ_VOBR01000051.1"/>
</dbReference>
<name>A0A563EFI2_9PSEU</name>
<dbReference type="InterPro" id="IPR041581">
    <property type="entry name" value="Glyoxalase_6"/>
</dbReference>
<dbReference type="Pfam" id="PF18029">
    <property type="entry name" value="Glyoxalase_6"/>
    <property type="match status" value="1"/>
</dbReference>
<dbReference type="Proteomes" id="UP000316639">
    <property type="component" value="Unassembled WGS sequence"/>
</dbReference>
<evidence type="ECO:0000313" key="3">
    <source>
        <dbReference type="Proteomes" id="UP000316639"/>
    </source>
</evidence>
<evidence type="ECO:0000313" key="2">
    <source>
        <dbReference type="EMBL" id="TWP44487.1"/>
    </source>
</evidence>
<keyword evidence="3" id="KW-1185">Reference proteome</keyword>
<dbReference type="PANTHER" id="PTHR35908:SF1">
    <property type="entry name" value="CONSERVED PROTEIN"/>
    <property type="match status" value="1"/>
</dbReference>
<protein>
    <recommendedName>
        <fullName evidence="1">Glyoxalase-like domain-containing protein</fullName>
    </recommendedName>
</protein>
<organism evidence="2 3">
    <name type="scientific">Lentzea tibetensis</name>
    <dbReference type="NCBI Taxonomy" id="2591470"/>
    <lineage>
        <taxon>Bacteria</taxon>
        <taxon>Bacillati</taxon>
        <taxon>Actinomycetota</taxon>
        <taxon>Actinomycetes</taxon>
        <taxon>Pseudonocardiales</taxon>
        <taxon>Pseudonocardiaceae</taxon>
        <taxon>Lentzea</taxon>
    </lineage>
</organism>
<dbReference type="PANTHER" id="PTHR35908">
    <property type="entry name" value="HYPOTHETICAL FUSION PROTEIN"/>
    <property type="match status" value="1"/>
</dbReference>
<gene>
    <name evidence="2" type="ORF">FKR81_41200</name>
</gene>